<gene>
    <name evidence="2" type="ORF">V6N11_065156</name>
</gene>
<name>A0ABR2SJ16_9ROSI</name>
<evidence type="ECO:0000256" key="1">
    <source>
        <dbReference type="SAM" id="Phobius"/>
    </source>
</evidence>
<comment type="caution">
    <text evidence="2">The sequence shown here is derived from an EMBL/GenBank/DDBJ whole genome shotgun (WGS) entry which is preliminary data.</text>
</comment>
<keyword evidence="1" id="KW-1133">Transmembrane helix</keyword>
<evidence type="ECO:0000313" key="2">
    <source>
        <dbReference type="EMBL" id="KAK9025261.1"/>
    </source>
</evidence>
<keyword evidence="1" id="KW-0472">Membrane</keyword>
<proteinExistence type="predicted"/>
<reference evidence="2 3" key="1">
    <citation type="journal article" date="2024" name="G3 (Bethesda)">
        <title>Genome assembly of Hibiscus sabdariffa L. provides insights into metabolisms of medicinal natural products.</title>
        <authorList>
            <person name="Kim T."/>
        </authorList>
    </citation>
    <scope>NUCLEOTIDE SEQUENCE [LARGE SCALE GENOMIC DNA]</scope>
    <source>
        <strain evidence="2">TK-2024</strain>
        <tissue evidence="2">Old leaves</tissue>
    </source>
</reference>
<feature type="transmembrane region" description="Helical" evidence="1">
    <location>
        <begin position="67"/>
        <end position="86"/>
    </location>
</feature>
<dbReference type="Proteomes" id="UP001396334">
    <property type="component" value="Unassembled WGS sequence"/>
</dbReference>
<sequence>MCYSCCKTLMVNHVLSLLCATFVIFGNGPSLLILSGHHVLAIRPPISLPDLLIILTFDMSLMSTPPVALRGVLIADSLALSLVYALEVEEQALTMDYTLHGKKKPLNETNGARSEGKMKKCYI</sequence>
<evidence type="ECO:0000313" key="3">
    <source>
        <dbReference type="Proteomes" id="UP001396334"/>
    </source>
</evidence>
<organism evidence="2 3">
    <name type="scientific">Hibiscus sabdariffa</name>
    <name type="common">roselle</name>
    <dbReference type="NCBI Taxonomy" id="183260"/>
    <lineage>
        <taxon>Eukaryota</taxon>
        <taxon>Viridiplantae</taxon>
        <taxon>Streptophyta</taxon>
        <taxon>Embryophyta</taxon>
        <taxon>Tracheophyta</taxon>
        <taxon>Spermatophyta</taxon>
        <taxon>Magnoliopsida</taxon>
        <taxon>eudicotyledons</taxon>
        <taxon>Gunneridae</taxon>
        <taxon>Pentapetalae</taxon>
        <taxon>rosids</taxon>
        <taxon>malvids</taxon>
        <taxon>Malvales</taxon>
        <taxon>Malvaceae</taxon>
        <taxon>Malvoideae</taxon>
        <taxon>Hibiscus</taxon>
    </lineage>
</organism>
<protein>
    <submittedName>
        <fullName evidence="2">Uncharacterized protein</fullName>
    </submittedName>
</protein>
<dbReference type="EMBL" id="JBBPBN010000014">
    <property type="protein sequence ID" value="KAK9025261.1"/>
    <property type="molecule type" value="Genomic_DNA"/>
</dbReference>
<keyword evidence="3" id="KW-1185">Reference proteome</keyword>
<accession>A0ABR2SJ16</accession>
<keyword evidence="1" id="KW-0812">Transmembrane</keyword>